<keyword evidence="9" id="KW-1185">Reference proteome</keyword>
<keyword evidence="6" id="KW-0472">Membrane</keyword>
<feature type="transmembrane region" description="Helical" evidence="6">
    <location>
        <begin position="91"/>
        <end position="110"/>
    </location>
</feature>
<organism evidence="8 9">
    <name type="scientific">Raineyella fluvialis</name>
    <dbReference type="NCBI Taxonomy" id="2662261"/>
    <lineage>
        <taxon>Bacteria</taxon>
        <taxon>Bacillati</taxon>
        <taxon>Actinomycetota</taxon>
        <taxon>Actinomycetes</taxon>
        <taxon>Propionibacteriales</taxon>
        <taxon>Propionibacteriaceae</taxon>
        <taxon>Raineyella</taxon>
    </lineage>
</organism>
<evidence type="ECO:0000256" key="1">
    <source>
        <dbReference type="ARBA" id="ARBA00000085"/>
    </source>
</evidence>
<dbReference type="GO" id="GO:0000160">
    <property type="term" value="P:phosphorelay signal transduction system"/>
    <property type="evidence" value="ECO:0007669"/>
    <property type="project" value="UniProtKB-KW"/>
</dbReference>
<dbReference type="AlphaFoldDB" id="A0A5Q2FF00"/>
<dbReference type="SUPFAM" id="SSF55874">
    <property type="entry name" value="ATPase domain of HSP90 chaperone/DNA topoisomerase II/histidine kinase"/>
    <property type="match status" value="1"/>
</dbReference>
<feature type="transmembrane region" description="Helical" evidence="6">
    <location>
        <begin position="145"/>
        <end position="164"/>
    </location>
</feature>
<dbReference type="InterPro" id="IPR050482">
    <property type="entry name" value="Sensor_HK_TwoCompSys"/>
</dbReference>
<reference evidence="8 9" key="1">
    <citation type="submission" date="2019-10" db="EMBL/GenBank/DDBJ databases">
        <title>Genomic analysis of Raineyella sp. CBA3103.</title>
        <authorList>
            <person name="Roh S.W."/>
        </authorList>
    </citation>
    <scope>NUCLEOTIDE SEQUENCE [LARGE SCALE GENOMIC DNA]</scope>
    <source>
        <strain evidence="8 9">CBA3103</strain>
    </source>
</reference>
<evidence type="ECO:0000256" key="4">
    <source>
        <dbReference type="ARBA" id="ARBA00022777"/>
    </source>
</evidence>
<keyword evidence="5" id="KW-0902">Two-component regulatory system</keyword>
<evidence type="ECO:0000313" key="9">
    <source>
        <dbReference type="Proteomes" id="UP000386847"/>
    </source>
</evidence>
<dbReference type="Pfam" id="PF02518">
    <property type="entry name" value="HATPase_c"/>
    <property type="match status" value="1"/>
</dbReference>
<keyword evidence="4" id="KW-0418">Kinase</keyword>
<dbReference type="KEGG" id="rain:Rai3103_03355"/>
<feature type="transmembrane region" description="Helical" evidence="6">
    <location>
        <begin position="116"/>
        <end position="138"/>
    </location>
</feature>
<dbReference type="RefSeq" id="WP_153571393.1">
    <property type="nucleotide sequence ID" value="NZ_CP045725.1"/>
</dbReference>
<dbReference type="EC" id="2.7.13.3" evidence="2"/>
<feature type="transmembrane region" description="Helical" evidence="6">
    <location>
        <begin position="60"/>
        <end position="79"/>
    </location>
</feature>
<gene>
    <name evidence="8" type="ORF">Rai3103_03355</name>
</gene>
<keyword evidence="6" id="KW-1133">Transmembrane helix</keyword>
<evidence type="ECO:0000313" key="8">
    <source>
        <dbReference type="EMBL" id="QGF22866.1"/>
    </source>
</evidence>
<dbReference type="PANTHER" id="PTHR24421">
    <property type="entry name" value="NITRATE/NITRITE SENSOR PROTEIN NARX-RELATED"/>
    <property type="match status" value="1"/>
</dbReference>
<feature type="transmembrane region" description="Helical" evidence="6">
    <location>
        <begin position="176"/>
        <end position="195"/>
    </location>
</feature>
<keyword evidence="3" id="KW-0808">Transferase</keyword>
<evidence type="ECO:0000256" key="3">
    <source>
        <dbReference type="ARBA" id="ARBA00022679"/>
    </source>
</evidence>
<dbReference type="InterPro" id="IPR036890">
    <property type="entry name" value="HATPase_C_sf"/>
</dbReference>
<proteinExistence type="predicted"/>
<evidence type="ECO:0000256" key="2">
    <source>
        <dbReference type="ARBA" id="ARBA00012438"/>
    </source>
</evidence>
<evidence type="ECO:0000256" key="5">
    <source>
        <dbReference type="ARBA" id="ARBA00023012"/>
    </source>
</evidence>
<evidence type="ECO:0000259" key="7">
    <source>
        <dbReference type="Pfam" id="PF02518"/>
    </source>
</evidence>
<feature type="domain" description="Histidine kinase/HSP90-like ATPase" evidence="7">
    <location>
        <begin position="312"/>
        <end position="399"/>
    </location>
</feature>
<dbReference type="PANTHER" id="PTHR24421:SF10">
    <property type="entry name" value="NITRATE_NITRITE SENSOR PROTEIN NARQ"/>
    <property type="match status" value="1"/>
</dbReference>
<comment type="catalytic activity">
    <reaction evidence="1">
        <text>ATP + protein L-histidine = ADP + protein N-phospho-L-histidine.</text>
        <dbReference type="EC" id="2.7.13.3"/>
    </reaction>
</comment>
<dbReference type="InterPro" id="IPR003594">
    <property type="entry name" value="HATPase_dom"/>
</dbReference>
<sequence>MGDDKGRWWLRVATLGTDGHDPRDDAELALGVIFVVLGAGVVTQALIAMPAGLPLAAARAWYLALTMTLSGVVVGGCIGTLRRGTVPAAPWGWASLVLSLAAMPAFTHIMPGSELLGSWTVSVFGFAQLSVAAAGVWMHSVPRTFLLSVAVGGYYYWLLIAAGGPYGQVSVVANALNYPVFALAISLVSQYWRILAQRTHDAHQEALLATRQMELDRYRMTVHDTSGILRLLGDEATPDEVLPAVRRQALAEANRLRHYLASPTGGAGRVGEADSGRVRLGDVLGEAVDGFADLPLELSTALGADALLVASDAVAVAQAVETLLHNVRRHARASTVWVHADTTGDRWEVVVRDDGVGFTADPATYGFGLRTQVLAALTKRGIAVEIDSAPGEGCAVTLSGPVAVPDAREHR</sequence>
<dbReference type="Gene3D" id="3.30.565.10">
    <property type="entry name" value="Histidine kinase-like ATPase, C-terminal domain"/>
    <property type="match status" value="1"/>
</dbReference>
<dbReference type="EMBL" id="CP045725">
    <property type="protein sequence ID" value="QGF22866.1"/>
    <property type="molecule type" value="Genomic_DNA"/>
</dbReference>
<keyword evidence="6" id="KW-0812">Transmembrane</keyword>
<feature type="transmembrane region" description="Helical" evidence="6">
    <location>
        <begin position="28"/>
        <end position="48"/>
    </location>
</feature>
<accession>A0A5Q2FF00</accession>
<evidence type="ECO:0000256" key="6">
    <source>
        <dbReference type="SAM" id="Phobius"/>
    </source>
</evidence>
<protein>
    <recommendedName>
        <fullName evidence="2">histidine kinase</fullName>
        <ecNumber evidence="2">2.7.13.3</ecNumber>
    </recommendedName>
</protein>
<name>A0A5Q2FF00_9ACTN</name>
<dbReference type="Proteomes" id="UP000386847">
    <property type="component" value="Chromosome"/>
</dbReference>
<dbReference type="GO" id="GO:0004673">
    <property type="term" value="F:protein histidine kinase activity"/>
    <property type="evidence" value="ECO:0007669"/>
    <property type="project" value="UniProtKB-EC"/>
</dbReference>